<gene>
    <name evidence="1" type="ORF">BN9_080710</name>
</gene>
<dbReference type="EMBL" id="CAIX01000152">
    <property type="protein sequence ID" value="CCI47102.1"/>
    <property type="molecule type" value="Genomic_DNA"/>
</dbReference>
<dbReference type="InParanoid" id="A0A024GK09"/>
<evidence type="ECO:0000313" key="1">
    <source>
        <dbReference type="EMBL" id="CCI47102.1"/>
    </source>
</evidence>
<accession>A0A024GK09</accession>
<reference evidence="1 2" key="1">
    <citation type="submission" date="2012-05" db="EMBL/GenBank/DDBJ databases">
        <title>Recombination and specialization in a pathogen metapopulation.</title>
        <authorList>
            <person name="Gardiner A."/>
            <person name="Kemen E."/>
            <person name="Schultz-Larsen T."/>
            <person name="MacLean D."/>
            <person name="Van Oosterhout C."/>
            <person name="Jones J.D.G."/>
        </authorList>
    </citation>
    <scope>NUCLEOTIDE SEQUENCE [LARGE SCALE GENOMIC DNA]</scope>
    <source>
        <strain evidence="1 2">Ac Nc2</strain>
    </source>
</reference>
<comment type="caution">
    <text evidence="1">The sequence shown here is derived from an EMBL/GenBank/DDBJ whole genome shotgun (WGS) entry which is preliminary data.</text>
</comment>
<name>A0A024GK09_9STRA</name>
<proteinExistence type="predicted"/>
<dbReference type="AlphaFoldDB" id="A0A024GK09"/>
<keyword evidence="2" id="KW-1185">Reference proteome</keyword>
<sequence>MAEPSCQGSLNYNSSSNEIAHRHALFLLLLLRFMQVFYTCFEEVPCVHNQHHRYLKIPYKLRVLSLYQSYEGVKVLEVARYTLNRDFAFCNVFFVDYKDLCHFDPFLE</sequence>
<evidence type="ECO:0000313" key="2">
    <source>
        <dbReference type="Proteomes" id="UP000053237"/>
    </source>
</evidence>
<organism evidence="1 2">
    <name type="scientific">Albugo candida</name>
    <dbReference type="NCBI Taxonomy" id="65357"/>
    <lineage>
        <taxon>Eukaryota</taxon>
        <taxon>Sar</taxon>
        <taxon>Stramenopiles</taxon>
        <taxon>Oomycota</taxon>
        <taxon>Peronosporomycetes</taxon>
        <taxon>Albuginales</taxon>
        <taxon>Albuginaceae</taxon>
        <taxon>Albugo</taxon>
    </lineage>
</organism>
<protein>
    <submittedName>
        <fullName evidence="1">Uncharacterized protein</fullName>
    </submittedName>
</protein>
<dbReference type="Proteomes" id="UP000053237">
    <property type="component" value="Unassembled WGS sequence"/>
</dbReference>